<dbReference type="PANTHER" id="PTHR37422">
    <property type="entry name" value="TEICHURONIC ACID BIOSYNTHESIS PROTEIN TUAE"/>
    <property type="match status" value="1"/>
</dbReference>
<proteinExistence type="predicted"/>
<dbReference type="AlphaFoldDB" id="A0A1G1VPS1"/>
<dbReference type="GO" id="GO:0016020">
    <property type="term" value="C:membrane"/>
    <property type="evidence" value="ECO:0007669"/>
    <property type="project" value="UniProtKB-SubCell"/>
</dbReference>
<feature type="transmembrane region" description="Helical" evidence="5">
    <location>
        <begin position="273"/>
        <end position="292"/>
    </location>
</feature>
<evidence type="ECO:0000256" key="1">
    <source>
        <dbReference type="ARBA" id="ARBA00004141"/>
    </source>
</evidence>
<evidence type="ECO:0000256" key="4">
    <source>
        <dbReference type="ARBA" id="ARBA00023136"/>
    </source>
</evidence>
<evidence type="ECO:0000259" key="6">
    <source>
        <dbReference type="Pfam" id="PF04932"/>
    </source>
</evidence>
<evidence type="ECO:0000256" key="5">
    <source>
        <dbReference type="SAM" id="Phobius"/>
    </source>
</evidence>
<protein>
    <recommendedName>
        <fullName evidence="6">O-antigen ligase-related domain-containing protein</fullName>
    </recommendedName>
</protein>
<dbReference type="PANTHER" id="PTHR37422:SF23">
    <property type="entry name" value="TEICHURONIC ACID BIOSYNTHESIS PROTEIN TUAE"/>
    <property type="match status" value="1"/>
</dbReference>
<feature type="transmembrane region" description="Helical" evidence="5">
    <location>
        <begin position="23"/>
        <end position="42"/>
    </location>
</feature>
<feature type="transmembrane region" description="Helical" evidence="5">
    <location>
        <begin position="207"/>
        <end position="224"/>
    </location>
</feature>
<dbReference type="STRING" id="1797589.A2784_02850"/>
<feature type="transmembrane region" description="Helical" evidence="5">
    <location>
        <begin position="308"/>
        <end position="332"/>
    </location>
</feature>
<accession>A0A1G1VPS1</accession>
<feature type="transmembrane region" description="Helical" evidence="5">
    <location>
        <begin position="110"/>
        <end position="129"/>
    </location>
</feature>
<gene>
    <name evidence="7" type="ORF">A2784_02850</name>
</gene>
<dbReference type="InterPro" id="IPR007016">
    <property type="entry name" value="O-antigen_ligase-rel_domated"/>
</dbReference>
<evidence type="ECO:0000313" key="7">
    <source>
        <dbReference type="EMBL" id="OGY17392.1"/>
    </source>
</evidence>
<comment type="subcellular location">
    <subcellularLocation>
        <location evidence="1">Membrane</location>
        <topology evidence="1">Multi-pass membrane protein</topology>
    </subcellularLocation>
</comment>
<feature type="transmembrane region" description="Helical" evidence="5">
    <location>
        <begin position="79"/>
        <end position="98"/>
    </location>
</feature>
<dbReference type="Pfam" id="PF04932">
    <property type="entry name" value="Wzy_C"/>
    <property type="match status" value="1"/>
</dbReference>
<keyword evidence="3 5" id="KW-1133">Transmembrane helix</keyword>
<organism evidence="7 8">
    <name type="scientific">Candidatus Chisholmbacteria bacterium RIFCSPHIGHO2_01_FULL_48_12</name>
    <dbReference type="NCBI Taxonomy" id="1797589"/>
    <lineage>
        <taxon>Bacteria</taxon>
        <taxon>Candidatus Chisholmiibacteriota</taxon>
    </lineage>
</organism>
<feature type="domain" description="O-antigen ligase-related" evidence="6">
    <location>
        <begin position="174"/>
        <end position="289"/>
    </location>
</feature>
<keyword evidence="4 5" id="KW-0472">Membrane</keyword>
<dbReference type="InterPro" id="IPR051533">
    <property type="entry name" value="WaaL-like"/>
</dbReference>
<dbReference type="Proteomes" id="UP000177324">
    <property type="component" value="Unassembled WGS sequence"/>
</dbReference>
<evidence type="ECO:0000313" key="8">
    <source>
        <dbReference type="Proteomes" id="UP000177324"/>
    </source>
</evidence>
<feature type="transmembrane region" description="Helical" evidence="5">
    <location>
        <begin position="159"/>
        <end position="186"/>
    </location>
</feature>
<name>A0A1G1VPS1_9BACT</name>
<feature type="transmembrane region" description="Helical" evidence="5">
    <location>
        <begin position="54"/>
        <end position="73"/>
    </location>
</feature>
<dbReference type="EMBL" id="MHCH01000027">
    <property type="protein sequence ID" value="OGY17392.1"/>
    <property type="molecule type" value="Genomic_DNA"/>
</dbReference>
<comment type="caution">
    <text evidence="7">The sequence shown here is derived from an EMBL/GenBank/DDBJ whole genome shotgun (WGS) entry which is preliminary data.</text>
</comment>
<keyword evidence="2 5" id="KW-0812">Transmembrane</keyword>
<evidence type="ECO:0000256" key="3">
    <source>
        <dbReference type="ARBA" id="ARBA00022989"/>
    </source>
</evidence>
<sequence length="338" mass="38656">MLLLLLILSLSLGQLGRLEISPGIVIYVHDLLVILLLIFHLPKIKTFSTPLTRPILAFILIAAVSLLVALWHYPPLQVLTGSLYLLRFLAYALVYFVARRAANKPQLLRWLSLTGLAVAVTGLLQYWLIPDTRFLYNLGWDEHYYRLIGTFFDPNFTGIFMVLTLILLWPSPLSFLPFAALLLTYSRSSYLAFLITLITLLIRKHKLLLLVSCFLFLVILLSLPRPGGEGVKLERLYSLTNRLDSMKTGWEVFRRHPITGVGFNLLHGMDNSFIFILATTGISGFLAYLWLLKKQLEVSQLDARRYTLVAIIIHSLFNHTLFYAPVMLWLWLLLALND</sequence>
<evidence type="ECO:0000256" key="2">
    <source>
        <dbReference type="ARBA" id="ARBA00022692"/>
    </source>
</evidence>
<reference evidence="7 8" key="1">
    <citation type="journal article" date="2016" name="Nat. Commun.">
        <title>Thousands of microbial genomes shed light on interconnected biogeochemical processes in an aquifer system.</title>
        <authorList>
            <person name="Anantharaman K."/>
            <person name="Brown C.T."/>
            <person name="Hug L.A."/>
            <person name="Sharon I."/>
            <person name="Castelle C.J."/>
            <person name="Probst A.J."/>
            <person name="Thomas B.C."/>
            <person name="Singh A."/>
            <person name="Wilkins M.J."/>
            <person name="Karaoz U."/>
            <person name="Brodie E.L."/>
            <person name="Williams K.H."/>
            <person name="Hubbard S.S."/>
            <person name="Banfield J.F."/>
        </authorList>
    </citation>
    <scope>NUCLEOTIDE SEQUENCE [LARGE SCALE GENOMIC DNA]</scope>
</reference>